<evidence type="ECO:0000313" key="1">
    <source>
        <dbReference type="EMBL" id="MQL84093.1"/>
    </source>
</evidence>
<comment type="caution">
    <text evidence="1">The sequence shown here is derived from an EMBL/GenBank/DDBJ whole genome shotgun (WGS) entry which is preliminary data.</text>
</comment>
<proteinExistence type="predicted"/>
<protein>
    <submittedName>
        <fullName evidence="1">Uncharacterized protein</fullName>
    </submittedName>
</protein>
<dbReference type="EMBL" id="NMUH01000738">
    <property type="protein sequence ID" value="MQL84093.1"/>
    <property type="molecule type" value="Genomic_DNA"/>
</dbReference>
<sequence>MVMADEGSKTRRCGSSSAAYDVCSTLSLSRSSALVGCCGSVFAPAVHRLSDMLEEPSTLFYVLGDAQGFGGRLTEQGLLANLLKLSLKFLDATLRVRTILLFPFENMDLR</sequence>
<dbReference type="AlphaFoldDB" id="A0A843UTE5"/>
<organism evidence="1 2">
    <name type="scientific">Colocasia esculenta</name>
    <name type="common">Wild taro</name>
    <name type="synonym">Arum esculentum</name>
    <dbReference type="NCBI Taxonomy" id="4460"/>
    <lineage>
        <taxon>Eukaryota</taxon>
        <taxon>Viridiplantae</taxon>
        <taxon>Streptophyta</taxon>
        <taxon>Embryophyta</taxon>
        <taxon>Tracheophyta</taxon>
        <taxon>Spermatophyta</taxon>
        <taxon>Magnoliopsida</taxon>
        <taxon>Liliopsida</taxon>
        <taxon>Araceae</taxon>
        <taxon>Aroideae</taxon>
        <taxon>Colocasieae</taxon>
        <taxon>Colocasia</taxon>
    </lineage>
</organism>
<name>A0A843UTE5_COLES</name>
<dbReference type="Proteomes" id="UP000652761">
    <property type="component" value="Unassembled WGS sequence"/>
</dbReference>
<reference evidence="1" key="1">
    <citation type="submission" date="2017-07" db="EMBL/GenBank/DDBJ databases">
        <title>Taro Niue Genome Assembly and Annotation.</title>
        <authorList>
            <person name="Atibalentja N."/>
            <person name="Keating K."/>
            <person name="Fields C.J."/>
        </authorList>
    </citation>
    <scope>NUCLEOTIDE SEQUENCE</scope>
    <source>
        <strain evidence="1">Niue_2</strain>
        <tissue evidence="1">Leaf</tissue>
    </source>
</reference>
<feature type="non-terminal residue" evidence="1">
    <location>
        <position position="1"/>
    </location>
</feature>
<keyword evidence="2" id="KW-1185">Reference proteome</keyword>
<gene>
    <name evidence="1" type="ORF">Taro_016592</name>
</gene>
<evidence type="ECO:0000313" key="2">
    <source>
        <dbReference type="Proteomes" id="UP000652761"/>
    </source>
</evidence>
<accession>A0A843UTE5</accession>